<feature type="transmembrane region" description="Helical" evidence="9">
    <location>
        <begin position="358"/>
        <end position="382"/>
    </location>
</feature>
<reference evidence="12" key="1">
    <citation type="journal article" date="2014" name="Int. J. Syst. Evol. Microbiol.">
        <title>Complete genome sequence of Corynebacterium casei LMG S-19264T (=DSM 44701T), isolated from a smear-ripened cheese.</title>
        <authorList>
            <consortium name="US DOE Joint Genome Institute (JGI-PGF)"/>
            <person name="Walter F."/>
            <person name="Albersmeier A."/>
            <person name="Kalinowski J."/>
            <person name="Ruckert C."/>
        </authorList>
    </citation>
    <scope>NUCLEOTIDE SEQUENCE</scope>
    <source>
        <strain evidence="12">KCTC 42651</strain>
    </source>
</reference>
<feature type="transmembrane region" description="Helical" evidence="9">
    <location>
        <begin position="321"/>
        <end position="346"/>
    </location>
</feature>
<dbReference type="GO" id="GO:0005886">
    <property type="term" value="C:plasma membrane"/>
    <property type="evidence" value="ECO:0007669"/>
    <property type="project" value="UniProtKB-SubCell"/>
</dbReference>
<evidence type="ECO:0000313" key="13">
    <source>
        <dbReference type="Proteomes" id="UP000630353"/>
    </source>
</evidence>
<keyword evidence="2 8" id="KW-0813">Transport</keyword>
<feature type="transmembrane region" description="Helical" evidence="9">
    <location>
        <begin position="545"/>
        <end position="573"/>
    </location>
</feature>
<feature type="transmembrane region" description="Helical" evidence="9">
    <location>
        <begin position="471"/>
        <end position="489"/>
    </location>
</feature>
<evidence type="ECO:0000256" key="2">
    <source>
        <dbReference type="ARBA" id="ARBA00022448"/>
    </source>
</evidence>
<feature type="domain" description="TRAP C4-dicarboxylate transport system permease DctM subunit" evidence="11">
    <location>
        <begin position="229"/>
        <end position="656"/>
    </location>
</feature>
<feature type="transmembrane region" description="Helical" evidence="9">
    <location>
        <begin position="394"/>
        <end position="414"/>
    </location>
</feature>
<keyword evidence="13" id="KW-1185">Reference proteome</keyword>
<dbReference type="Pfam" id="PF04290">
    <property type="entry name" value="DctQ"/>
    <property type="match status" value="1"/>
</dbReference>
<evidence type="ECO:0000256" key="1">
    <source>
        <dbReference type="ARBA" id="ARBA00004429"/>
    </source>
</evidence>
<feature type="transmembrane region" description="Helical" evidence="9">
    <location>
        <begin position="166"/>
        <end position="187"/>
    </location>
</feature>
<keyword evidence="7 9" id="KW-0472">Membrane</keyword>
<dbReference type="PANTHER" id="PTHR33362">
    <property type="entry name" value="SIALIC ACID TRAP TRANSPORTER PERMEASE PROTEIN SIAT-RELATED"/>
    <property type="match status" value="1"/>
</dbReference>
<feature type="transmembrane region" description="Helical" evidence="9">
    <location>
        <begin position="134"/>
        <end position="154"/>
    </location>
</feature>
<reference evidence="12" key="2">
    <citation type="submission" date="2020-09" db="EMBL/GenBank/DDBJ databases">
        <authorList>
            <person name="Sun Q."/>
            <person name="Kim S."/>
        </authorList>
    </citation>
    <scope>NUCLEOTIDE SEQUENCE</scope>
    <source>
        <strain evidence="12">KCTC 42651</strain>
    </source>
</reference>
<feature type="transmembrane region" description="Helical" evidence="9">
    <location>
        <begin position="270"/>
        <end position="292"/>
    </location>
</feature>
<dbReference type="AlphaFoldDB" id="A0A919CR32"/>
<dbReference type="InterPro" id="IPR055348">
    <property type="entry name" value="DctQ"/>
</dbReference>
<keyword evidence="3" id="KW-1003">Cell membrane</keyword>
<evidence type="ECO:0000259" key="10">
    <source>
        <dbReference type="Pfam" id="PF04290"/>
    </source>
</evidence>
<evidence type="ECO:0000259" key="11">
    <source>
        <dbReference type="Pfam" id="PF06808"/>
    </source>
</evidence>
<feature type="transmembrane region" description="Helical" evidence="9">
    <location>
        <begin position="89"/>
        <end position="107"/>
    </location>
</feature>
<evidence type="ECO:0008006" key="14">
    <source>
        <dbReference type="Google" id="ProtNLM"/>
    </source>
</evidence>
<keyword evidence="6 9" id="KW-1133">Transmembrane helix</keyword>
<dbReference type="RefSeq" id="WP_189992746.1">
    <property type="nucleotide sequence ID" value="NZ_BMZS01000009.1"/>
</dbReference>
<gene>
    <name evidence="12" type="ORF">GCM10017083_39020</name>
</gene>
<evidence type="ECO:0000256" key="7">
    <source>
        <dbReference type="ARBA" id="ARBA00023136"/>
    </source>
</evidence>
<comment type="function">
    <text evidence="8">Part of the tripartite ATP-independent periplasmic (TRAP) transport system.</text>
</comment>
<sequence length="666" mass="71408">MVRSVTSSIDTFSRFSGLAVGQFYLVCAAVTMYEVIARYFFHAPTQWAFEMVMVLCATAWMLSVGYITQHGRHIGITVFYLMASPRTQWRLDLFALVVGVVALFLLAGDAMVRSLDSIDLVERAGSAFNSPEPMMLKTALMLGAVIYLVQLLVNLHKHVETRIPRLIVAVIGCLLVARLLVLVIGHYTGDTGLFGWLNEAVASLGELLNPRQVLNLRDYDIGTVSIGIVVALIALMMTGMPLGVVTLIVSIVCALLFFGPRGLYLVSTNAYGLLENYPLIAVPLFVLMASLLEKAGIAEDLFDAMSIFAGNLRGGVAVQTVVVAVIMAAMSGIMGGEIVMLGLVALPQMLRLGYDRKLSIGVICAAGSLATLIPPSVVMIVYALSAQVPIGDLFMAGVFPGLLLAAFYIVFVLVRCTLDHSLAPTAREAAARRGETVELSSNRTLAVILSILLIVCVMGSIYGGIASVTEAAGVGVAGAVVVAAVRRRLTWSMLQVAVTQTMSTVGTIIWLILGAVSFVGIYNLVGGGDFMRSLFTGLDLPPLGVILVMMGILVILGTFMEWIAILFITVPIFAPVVETMAPELGLDPDAAKLWFGVLFVMNIQIYFLSPPFGPACFWLKSVAPSYITLQEIFVAVLPFIALQIVGLGLVMAFPEIALWLPRVLSG</sequence>
<evidence type="ECO:0000313" key="12">
    <source>
        <dbReference type="EMBL" id="GHD57467.1"/>
    </source>
</evidence>
<comment type="caution">
    <text evidence="12">The sequence shown here is derived from an EMBL/GenBank/DDBJ whole genome shotgun (WGS) entry which is preliminary data.</text>
</comment>
<dbReference type="NCBIfam" id="TIGR00786">
    <property type="entry name" value="dctM"/>
    <property type="match status" value="1"/>
</dbReference>
<feature type="transmembrane region" description="Helical" evidence="9">
    <location>
        <begin position="21"/>
        <end position="41"/>
    </location>
</feature>
<evidence type="ECO:0000256" key="5">
    <source>
        <dbReference type="ARBA" id="ARBA00022692"/>
    </source>
</evidence>
<evidence type="ECO:0000256" key="4">
    <source>
        <dbReference type="ARBA" id="ARBA00022519"/>
    </source>
</evidence>
<organism evidence="12 13">
    <name type="scientific">Thalassobaculum fulvum</name>
    <dbReference type="NCBI Taxonomy" id="1633335"/>
    <lineage>
        <taxon>Bacteria</taxon>
        <taxon>Pseudomonadati</taxon>
        <taxon>Pseudomonadota</taxon>
        <taxon>Alphaproteobacteria</taxon>
        <taxon>Rhodospirillales</taxon>
        <taxon>Thalassobaculaceae</taxon>
        <taxon>Thalassobaculum</taxon>
    </lineage>
</organism>
<evidence type="ECO:0000256" key="6">
    <source>
        <dbReference type="ARBA" id="ARBA00022989"/>
    </source>
</evidence>
<dbReference type="GO" id="GO:0022857">
    <property type="term" value="F:transmembrane transporter activity"/>
    <property type="evidence" value="ECO:0007669"/>
    <property type="project" value="UniProtKB-UniRule"/>
</dbReference>
<dbReference type="InterPro" id="IPR004681">
    <property type="entry name" value="TRAP_DctM"/>
</dbReference>
<feature type="transmembrane region" description="Helical" evidence="9">
    <location>
        <begin position="225"/>
        <end position="258"/>
    </location>
</feature>
<dbReference type="Pfam" id="PF06808">
    <property type="entry name" value="DctM"/>
    <property type="match status" value="1"/>
</dbReference>
<proteinExistence type="predicted"/>
<keyword evidence="5 9" id="KW-0812">Transmembrane</keyword>
<feature type="transmembrane region" description="Helical" evidence="9">
    <location>
        <begin position="593"/>
        <end position="612"/>
    </location>
</feature>
<evidence type="ECO:0000256" key="3">
    <source>
        <dbReference type="ARBA" id="ARBA00022475"/>
    </source>
</evidence>
<dbReference type="InterPro" id="IPR010656">
    <property type="entry name" value="DctM"/>
</dbReference>
<dbReference type="PANTHER" id="PTHR33362:SF7">
    <property type="entry name" value="SLL1103 PROTEIN"/>
    <property type="match status" value="1"/>
</dbReference>
<feature type="transmembrane region" description="Helical" evidence="9">
    <location>
        <begin position="632"/>
        <end position="660"/>
    </location>
</feature>
<name>A0A919CR32_9PROT</name>
<dbReference type="EMBL" id="BMZS01000009">
    <property type="protein sequence ID" value="GHD57467.1"/>
    <property type="molecule type" value="Genomic_DNA"/>
</dbReference>
<evidence type="ECO:0000256" key="8">
    <source>
        <dbReference type="RuleBase" id="RU369079"/>
    </source>
</evidence>
<evidence type="ECO:0000256" key="9">
    <source>
        <dbReference type="SAM" id="Phobius"/>
    </source>
</evidence>
<feature type="transmembrane region" description="Helical" evidence="9">
    <location>
        <begin position="445"/>
        <end position="465"/>
    </location>
</feature>
<keyword evidence="4 8" id="KW-0997">Cell inner membrane</keyword>
<protein>
    <recommendedName>
        <fullName evidence="14">C4-dicarboxylate ABC transporter permease</fullName>
    </recommendedName>
</protein>
<feature type="transmembrane region" description="Helical" evidence="9">
    <location>
        <begin position="47"/>
        <end position="68"/>
    </location>
</feature>
<feature type="domain" description="Tripartite ATP-independent periplasmic transporters DctQ component" evidence="10">
    <location>
        <begin position="28"/>
        <end position="158"/>
    </location>
</feature>
<feature type="transmembrane region" description="Helical" evidence="9">
    <location>
        <begin position="501"/>
        <end position="525"/>
    </location>
</feature>
<comment type="subcellular location">
    <subcellularLocation>
        <location evidence="1 8">Cell inner membrane</location>
        <topology evidence="1 8">Multi-pass membrane protein</topology>
    </subcellularLocation>
</comment>
<accession>A0A919CR32</accession>
<dbReference type="Proteomes" id="UP000630353">
    <property type="component" value="Unassembled WGS sequence"/>
</dbReference>